<dbReference type="AlphaFoldDB" id="A0AAW2ZF47"/>
<keyword evidence="3" id="KW-1185">Reference proteome</keyword>
<feature type="region of interest" description="Disordered" evidence="1">
    <location>
        <begin position="78"/>
        <end position="118"/>
    </location>
</feature>
<comment type="caution">
    <text evidence="2">The sequence shown here is derived from an EMBL/GenBank/DDBJ whole genome shotgun (WGS) entry which is preliminary data.</text>
</comment>
<name>A0AAW2ZF47_9EUKA</name>
<accession>A0AAW2ZF47</accession>
<reference evidence="2 3" key="1">
    <citation type="submission" date="2024-03" db="EMBL/GenBank/DDBJ databases">
        <title>The Acrasis kona genome and developmental transcriptomes reveal deep origins of eukaryotic multicellular pathways.</title>
        <authorList>
            <person name="Sheikh S."/>
            <person name="Fu C.-J."/>
            <person name="Brown M.W."/>
            <person name="Baldauf S.L."/>
        </authorList>
    </citation>
    <scope>NUCLEOTIDE SEQUENCE [LARGE SCALE GENOMIC DNA]</scope>
    <source>
        <strain evidence="2 3">ATCC MYA-3509</strain>
    </source>
</reference>
<evidence type="ECO:0000313" key="2">
    <source>
        <dbReference type="EMBL" id="KAL0487274.1"/>
    </source>
</evidence>
<proteinExistence type="predicted"/>
<organism evidence="2 3">
    <name type="scientific">Acrasis kona</name>
    <dbReference type="NCBI Taxonomy" id="1008807"/>
    <lineage>
        <taxon>Eukaryota</taxon>
        <taxon>Discoba</taxon>
        <taxon>Heterolobosea</taxon>
        <taxon>Tetramitia</taxon>
        <taxon>Eutetramitia</taxon>
        <taxon>Acrasidae</taxon>
        <taxon>Acrasis</taxon>
    </lineage>
</organism>
<evidence type="ECO:0000313" key="3">
    <source>
        <dbReference type="Proteomes" id="UP001431209"/>
    </source>
</evidence>
<dbReference type="EMBL" id="JAOPGA020001328">
    <property type="protein sequence ID" value="KAL0487274.1"/>
    <property type="molecule type" value="Genomic_DNA"/>
</dbReference>
<evidence type="ECO:0000256" key="1">
    <source>
        <dbReference type="SAM" id="MobiDB-lite"/>
    </source>
</evidence>
<dbReference type="Proteomes" id="UP001431209">
    <property type="component" value="Unassembled WGS sequence"/>
</dbReference>
<gene>
    <name evidence="2" type="ORF">AKO1_001087</name>
</gene>
<protein>
    <submittedName>
        <fullName evidence="2">Uncharacterized protein</fullName>
    </submittedName>
</protein>
<feature type="compositionally biased region" description="Basic and acidic residues" evidence="1">
    <location>
        <begin position="93"/>
        <end position="110"/>
    </location>
</feature>
<sequence length="118" mass="14466">MQGICEDAVIPKAAVSDDEVFRYYRRIKRELTQAVKYRDYLFEARRYELERHVLEWNRLSKHQALMFIRRLLENMNNKDRKRRRQESFNDADDNQKDERLKKIHRPEAHDVNSQILCS</sequence>